<name>A0A1R2C4E6_9CILI</name>
<accession>A0A1R2C4E6</accession>
<evidence type="ECO:0008006" key="3">
    <source>
        <dbReference type="Google" id="ProtNLM"/>
    </source>
</evidence>
<organism evidence="1 2">
    <name type="scientific">Stentor coeruleus</name>
    <dbReference type="NCBI Taxonomy" id="5963"/>
    <lineage>
        <taxon>Eukaryota</taxon>
        <taxon>Sar</taxon>
        <taxon>Alveolata</taxon>
        <taxon>Ciliophora</taxon>
        <taxon>Postciliodesmatophora</taxon>
        <taxon>Heterotrichea</taxon>
        <taxon>Heterotrichida</taxon>
        <taxon>Stentoridae</taxon>
        <taxon>Stentor</taxon>
    </lineage>
</organism>
<sequence>MEIIVIDDEVCEGYKQEILQEKISWARYLLSQNTILSQLIIEQSQDIKGRLKSAEDFLEKSSIFIDEFHVYCKDLLKYWLGHVQKINKLDCEVVKIVYSDCGAENIEVSLADFRGKYEIISKEINQKIDNQLDTMIMMREITEKYAVGVRKFIDGDWDEDFWLVQMQYKFSIEEEFRFIHKSSQFLEIVNDELNSIENLKSSLILQISRFFSQSFSIPPVSQVTKNTPTSFFLPLKTFSPPQLQKSSQNWLNHKGRLYLRCGEHKQWQAHSAFHTQDNFLHLFSPSNTLTPILSIKLSSYIISYNIIEDEFYIKLSSSINQLEFRLDNINTYKSWKEALSFY</sequence>
<evidence type="ECO:0000313" key="1">
    <source>
        <dbReference type="EMBL" id="OMJ83867.1"/>
    </source>
</evidence>
<protein>
    <recommendedName>
        <fullName evidence="3">PH domain-containing protein</fullName>
    </recommendedName>
</protein>
<dbReference type="Proteomes" id="UP000187209">
    <property type="component" value="Unassembled WGS sequence"/>
</dbReference>
<comment type="caution">
    <text evidence="1">The sequence shown here is derived from an EMBL/GenBank/DDBJ whole genome shotgun (WGS) entry which is preliminary data.</text>
</comment>
<gene>
    <name evidence="1" type="ORF">SteCoe_15092</name>
</gene>
<dbReference type="EMBL" id="MPUH01000288">
    <property type="protein sequence ID" value="OMJ83867.1"/>
    <property type="molecule type" value="Genomic_DNA"/>
</dbReference>
<reference evidence="1 2" key="1">
    <citation type="submission" date="2016-11" db="EMBL/GenBank/DDBJ databases">
        <title>The macronuclear genome of Stentor coeruleus: a giant cell with tiny introns.</title>
        <authorList>
            <person name="Slabodnick M."/>
            <person name="Ruby J.G."/>
            <person name="Reiff S.B."/>
            <person name="Swart E.C."/>
            <person name="Gosai S."/>
            <person name="Prabakaran S."/>
            <person name="Witkowska E."/>
            <person name="Larue G.E."/>
            <person name="Fisher S."/>
            <person name="Freeman R.M."/>
            <person name="Gunawardena J."/>
            <person name="Chu W."/>
            <person name="Stover N.A."/>
            <person name="Gregory B.D."/>
            <person name="Nowacki M."/>
            <person name="Derisi J."/>
            <person name="Roy S.W."/>
            <person name="Marshall W.F."/>
            <person name="Sood P."/>
        </authorList>
    </citation>
    <scope>NUCLEOTIDE SEQUENCE [LARGE SCALE GENOMIC DNA]</scope>
    <source>
        <strain evidence="1">WM001</strain>
    </source>
</reference>
<evidence type="ECO:0000313" key="2">
    <source>
        <dbReference type="Proteomes" id="UP000187209"/>
    </source>
</evidence>
<keyword evidence="2" id="KW-1185">Reference proteome</keyword>
<dbReference type="SUPFAM" id="SSF50729">
    <property type="entry name" value="PH domain-like"/>
    <property type="match status" value="1"/>
</dbReference>
<dbReference type="AlphaFoldDB" id="A0A1R2C4E6"/>
<proteinExistence type="predicted"/>